<protein>
    <submittedName>
        <fullName evidence="9">Eukaryotic translation initiation factor 4 gamma 1</fullName>
    </submittedName>
</protein>
<proteinExistence type="evidence at transcript level"/>
<feature type="compositionally biased region" description="Gly residues" evidence="6">
    <location>
        <begin position="1119"/>
        <end position="1128"/>
    </location>
</feature>
<evidence type="ECO:0000259" key="7">
    <source>
        <dbReference type="PROSITE" id="PS51363"/>
    </source>
</evidence>
<keyword evidence="4" id="KW-0810">Translation regulation</keyword>
<dbReference type="CDD" id="cd11559">
    <property type="entry name" value="W2_eIF4G1_like"/>
    <property type="match status" value="1"/>
</dbReference>
<dbReference type="FunFam" id="1.25.40.180:FF:000042">
    <property type="entry name" value="Eukaryotic translation initiation factor 4 gamma"/>
    <property type="match status" value="1"/>
</dbReference>
<dbReference type="SMART" id="SM00543">
    <property type="entry name" value="MIF4G"/>
    <property type="match status" value="1"/>
</dbReference>
<dbReference type="FunFam" id="1.25.40.180:FF:000044">
    <property type="entry name" value="Eukaryotic translation initiation factor 4G1, isoform B"/>
    <property type="match status" value="1"/>
</dbReference>
<keyword evidence="3" id="KW-0597">Phosphoprotein</keyword>
<evidence type="ECO:0000256" key="3">
    <source>
        <dbReference type="ARBA" id="ARBA00022553"/>
    </source>
</evidence>
<feature type="region of interest" description="Disordered" evidence="6">
    <location>
        <begin position="1229"/>
        <end position="1371"/>
    </location>
</feature>
<dbReference type="InterPro" id="IPR003891">
    <property type="entry name" value="Initiation_fac_eIF4g_MI"/>
</dbReference>
<dbReference type="SMART" id="SM00515">
    <property type="entry name" value="eIF5C"/>
    <property type="match status" value="1"/>
</dbReference>
<reference evidence="9" key="1">
    <citation type="submission" date="2013-07" db="EMBL/GenBank/DDBJ databases">
        <authorList>
            <person name="Geib S."/>
        </authorList>
    </citation>
    <scope>NUCLEOTIDE SEQUENCE</scope>
</reference>
<feature type="compositionally biased region" description="Basic and acidic residues" evidence="6">
    <location>
        <begin position="1253"/>
        <end position="1265"/>
    </location>
</feature>
<dbReference type="InterPro" id="IPR003307">
    <property type="entry name" value="W2_domain"/>
</dbReference>
<evidence type="ECO:0000256" key="1">
    <source>
        <dbReference type="ARBA" id="ARBA00005775"/>
    </source>
</evidence>
<dbReference type="EMBL" id="GAMC01007565">
    <property type="protein sequence ID" value="JAB98990.1"/>
    <property type="molecule type" value="mRNA"/>
</dbReference>
<evidence type="ECO:0000256" key="2">
    <source>
        <dbReference type="ARBA" id="ARBA00022540"/>
    </source>
</evidence>
<dbReference type="GO" id="GO:0016281">
    <property type="term" value="C:eukaryotic translation initiation factor 4F complex"/>
    <property type="evidence" value="ECO:0007669"/>
    <property type="project" value="TreeGrafter"/>
</dbReference>
<evidence type="ECO:0000256" key="5">
    <source>
        <dbReference type="ARBA" id="ARBA00022917"/>
    </source>
</evidence>
<reference evidence="9" key="2">
    <citation type="journal article" date="2014" name="BMC Genomics">
        <title>A genomic perspective to assessing quality of mass-reared SIT flies used in Mediterranean fruit fly (Ceratitis capitata) eradication in California.</title>
        <authorList>
            <person name="Calla B."/>
            <person name="Hall B."/>
            <person name="Hou S."/>
            <person name="Geib S.M."/>
        </authorList>
    </citation>
    <scope>NUCLEOTIDE SEQUENCE</scope>
</reference>
<keyword evidence="5" id="KW-0648">Protein biosynthesis</keyword>
<feature type="compositionally biased region" description="Low complexity" evidence="6">
    <location>
        <begin position="1287"/>
        <end position="1307"/>
    </location>
</feature>
<dbReference type="GO" id="GO:0006417">
    <property type="term" value="P:regulation of translation"/>
    <property type="evidence" value="ECO:0007669"/>
    <property type="project" value="UniProtKB-KW"/>
</dbReference>
<evidence type="ECO:0000259" key="8">
    <source>
        <dbReference type="PROSITE" id="PS51366"/>
    </source>
</evidence>
<dbReference type="GO" id="GO:0003729">
    <property type="term" value="F:mRNA binding"/>
    <property type="evidence" value="ECO:0007669"/>
    <property type="project" value="TreeGrafter"/>
</dbReference>
<feature type="domain" description="W2" evidence="7">
    <location>
        <begin position="1583"/>
        <end position="1743"/>
    </location>
</feature>
<dbReference type="InterPro" id="IPR049485">
    <property type="entry name" value="eIF4G1-like_eIF4E-bd"/>
</dbReference>
<dbReference type="EMBL" id="GAMC01007566">
    <property type="protein sequence ID" value="JAB98989.1"/>
    <property type="molecule type" value="mRNA"/>
</dbReference>
<dbReference type="Gene3D" id="1.25.40.180">
    <property type="match status" value="3"/>
</dbReference>
<feature type="compositionally biased region" description="Polar residues" evidence="6">
    <location>
        <begin position="1308"/>
        <end position="1333"/>
    </location>
</feature>
<organism evidence="9">
    <name type="scientific">Ceratitis capitata</name>
    <name type="common">Mediterranean fruit fly</name>
    <name type="synonym">Tephritis capitata</name>
    <dbReference type="NCBI Taxonomy" id="7213"/>
    <lineage>
        <taxon>Eukaryota</taxon>
        <taxon>Metazoa</taxon>
        <taxon>Ecdysozoa</taxon>
        <taxon>Arthropoda</taxon>
        <taxon>Hexapoda</taxon>
        <taxon>Insecta</taxon>
        <taxon>Pterygota</taxon>
        <taxon>Neoptera</taxon>
        <taxon>Endopterygota</taxon>
        <taxon>Diptera</taxon>
        <taxon>Brachycera</taxon>
        <taxon>Muscomorpha</taxon>
        <taxon>Tephritoidea</taxon>
        <taxon>Tephritidae</taxon>
        <taxon>Ceratitis</taxon>
        <taxon>Ceratitis</taxon>
    </lineage>
</organism>
<feature type="compositionally biased region" description="Polar residues" evidence="6">
    <location>
        <begin position="1165"/>
        <end position="1190"/>
    </location>
</feature>
<evidence type="ECO:0000313" key="9">
    <source>
        <dbReference type="EMBL" id="JAB98990.1"/>
    </source>
</evidence>
<dbReference type="InterPro" id="IPR016024">
    <property type="entry name" value="ARM-type_fold"/>
</dbReference>
<accession>W8BCN0</accession>
<feature type="compositionally biased region" description="Basic and acidic residues" evidence="6">
    <location>
        <begin position="1137"/>
        <end position="1148"/>
    </location>
</feature>
<keyword evidence="2 9" id="KW-0396">Initiation factor</keyword>
<gene>
    <name evidence="9" type="primary">IF4G1</name>
</gene>
<dbReference type="PANTHER" id="PTHR23253">
    <property type="entry name" value="EUKARYOTIC TRANSLATION INITIATION FACTOR 4 GAMMA"/>
    <property type="match status" value="1"/>
</dbReference>
<dbReference type="Pfam" id="PF02847">
    <property type="entry name" value="MA3"/>
    <property type="match status" value="1"/>
</dbReference>
<dbReference type="Pfam" id="PF02020">
    <property type="entry name" value="W2"/>
    <property type="match status" value="1"/>
</dbReference>
<dbReference type="Pfam" id="PF21140">
    <property type="entry name" value="eIF4G1-like_eIF4E-bd"/>
    <property type="match status" value="1"/>
</dbReference>
<feature type="compositionally biased region" description="Low complexity" evidence="6">
    <location>
        <begin position="1231"/>
        <end position="1241"/>
    </location>
</feature>
<sequence>MQATASLGLSVQSNIIKAMQQQPAQNMFVQPTVGNTSSQVRTNQAGSLYRGPSASPAPRSGARHLPMQALYPQTMHVVQPFPQYPRQAFPAPPYAQYTPPMQPNYPYPYPSYYPVPAQRGAVGVSTSVGVGNTMTVQPGPNGPMSGPPGATQSQMPLAPGTVLSTSAVPPGTNPAVLSVGPSPTGQQVSVQPIVVQTQPSQKSTRRRTYALDIIDPKTNKNILEDFDSTKTSTSSDIEYPEQNLYAQQPIVMSDQLRNLSYDMIDTQHMPRDVTIVQTPIVSAITDGPSVEILPSMQKSRGKKILPIVNPKDGSTVHNMETQPGDVISNRPIQHVQHQVQNKQQLVSKNVEEVSNAKKSDCVQQQLQFLQSQKQPTPLVLTNLNKNHHFDSIPNISKENPCEDDNPQQQEQISIPVLVTTTLNPSVSITSLPEAPNVSRKRNNIVECDDSDDLNLKLVPVATTPAQFHQENLELEKSEAYMLVQIPTGDASELSIILQATESDVKKMQLTEEICAVVDDEICHSNIIENGVGKSSESKGIVLNLNSIEIKTENPTVEKNKADCSKNDVANDQCNLELNTSLTSNHCAIKQREYDETERTLQKKQYAPNEIAIAERNSQSKGLNETSSNKKVLVPTSEGVKNNIQNEGCNNENNVIVEQRSSCTENITQDSNISNLNGQSVSQLFLISYNKGQWSPKNPTGKKKYDKEQLLQLREAKASRRQPEVANVSILPTPNLMPSFVRPKRVQSMVGSLGSNRGAAANVSGAEIGNYGNKQTSLSGVHGRGSMKGMIHVNLSLNQDVKLNETDNAWRPRVLVKSEVEADPEVKSRQEKEELIRRVRGILNKLTPEKFDTLVEEIIKLKIDTPDKMEDVMVLVFEKAIDEPNFSVSYARLCHRLITEVKARDERMESGTKTNLAQFRAALLDKTEREFTQNVTKSKAKERKLQPILEKISECTDPTEKIELEAQLEEEERKIRRRSGGTVRFIGELFKISMLTGKIIYSCIETLLNPNSEDQLECLCKLLTTVGAKFEQTPINAKESNRCYSLDKTITRMQAIASKTDKEGAKVSSRVRFMLQDVIDLRRDKWQSKRNEAPKTMGQVEKEMKTEQLSSQYLNYAGSVSGGGAGGSNGQSSLNSGNKRDERGGRYDSRSGYGGSHSQRGDPSSLRRQQQMGGNVGHSNSNSDDSTWHIQTSKGGSRVLDAMKLEGLTTANNFDNKKMGGVSQFIWSQRQSSTPSSTPTNSFAALSALSDSNRSNERDRDRDRSGPRSKGSYNKGSTERERYSMQTRSGSSQASRESSSSRGPQSRSTMSTSSLPKSASHSKYTQSMQSSNIMSGKPSVTGPMSLYSQRENLHSNPQTESSRTPTEPPIAVFEKSSDGDIRVIKSVITEMLEIASTSRTLMNSIEPCILRVRESQRCALLFYIMTDYLHLRHVGKLQRRYLGNIVVYLTNYNYLSIQHFNVAYKQFCEIASDLALDIPDLWKYIIEFTGPLINKKLITIYDLWCKQLKEDNAPSFGKRFLKTFLDYCLREIGPSFTRTIWKKTNIKWTDFLDENEVMSFIETNKYEYIENDEIQSAIVFEFKEDNFNSVTDNLELLLKEEAAADCIIDYINGNVGDIDKQFIRILATKLCDFAISYKENSYKLETDCFQKICIPVLQRYIDSKEEFELECLYSMQQLVARLEHPRGLLSDLFGELYDADVIPQDSFIKWRDSKEQSAGKGVAVKGLNPFFNHVLTSETSDENN</sequence>
<feature type="region of interest" description="Disordered" evidence="6">
    <location>
        <begin position="1119"/>
        <end position="1190"/>
    </location>
</feature>
<dbReference type="GO" id="GO:0003743">
    <property type="term" value="F:translation initiation factor activity"/>
    <property type="evidence" value="ECO:0007669"/>
    <property type="project" value="UniProtKB-KW"/>
</dbReference>
<dbReference type="PANTHER" id="PTHR23253:SF78">
    <property type="entry name" value="EUKARYOTIC TRANSLATION INITIATION FACTOR 4G1, ISOFORM B-RELATED"/>
    <property type="match status" value="1"/>
</dbReference>
<name>W8BCN0_CERCA</name>
<dbReference type="Pfam" id="PF02854">
    <property type="entry name" value="MIF4G"/>
    <property type="match status" value="1"/>
</dbReference>
<feature type="region of interest" description="Disordered" evidence="6">
    <location>
        <begin position="1085"/>
        <end position="1104"/>
    </location>
</feature>
<evidence type="ECO:0000256" key="6">
    <source>
        <dbReference type="SAM" id="MobiDB-lite"/>
    </source>
</evidence>
<evidence type="ECO:0000256" key="4">
    <source>
        <dbReference type="ARBA" id="ARBA00022845"/>
    </source>
</evidence>
<dbReference type="PROSITE" id="PS51363">
    <property type="entry name" value="W2"/>
    <property type="match status" value="1"/>
</dbReference>
<comment type="similarity">
    <text evidence="1">Belongs to the eukaryotic initiation factor 4G family.</text>
</comment>
<feature type="domain" description="MI" evidence="8">
    <location>
        <begin position="1378"/>
        <end position="1507"/>
    </location>
</feature>
<dbReference type="OrthoDB" id="514777at2759"/>
<dbReference type="PROSITE" id="PS51366">
    <property type="entry name" value="MI"/>
    <property type="match status" value="1"/>
</dbReference>
<dbReference type="SUPFAM" id="SSF48371">
    <property type="entry name" value="ARM repeat"/>
    <property type="match status" value="3"/>
</dbReference>
<feature type="compositionally biased region" description="Polar residues" evidence="6">
    <location>
        <begin position="1345"/>
        <end position="1364"/>
    </location>
</feature>
<dbReference type="SMART" id="SM00544">
    <property type="entry name" value="MA3"/>
    <property type="match status" value="1"/>
</dbReference>
<dbReference type="InterPro" id="IPR003890">
    <property type="entry name" value="MIF4G-like_typ-3"/>
</dbReference>